<evidence type="ECO:0000256" key="2">
    <source>
        <dbReference type="ARBA" id="ARBA00001946"/>
    </source>
</evidence>
<evidence type="ECO:0000256" key="3">
    <source>
        <dbReference type="ARBA" id="ARBA00022723"/>
    </source>
</evidence>
<dbReference type="InterPro" id="IPR039121">
    <property type="entry name" value="NUDT19"/>
</dbReference>
<sequence length="233" mass="25271">MIAAIRESFEETGLLLAGEDGQNVAESGAGEEQMSQREAIADQDKSFGQFLTSSGLKLRTDLLRPVSRWQSPDFFHKRYDIAYFTTVVPVGQNAKLLEGKGVWGSWVNVRTLMESKDTSELGDRIGQPNTVGKTLEELVTPAVMCMLESLAASETGVSWLAKRRTVEVKKPVLVKNDGACMLSFTEVVPVSSKTGTLGTVGPLKSASVAPHKIWKAGFSALYCVENPAFVVGR</sequence>
<gene>
    <name evidence="7" type="ORF">NCTC10918_01533</name>
</gene>
<dbReference type="AlphaFoldDB" id="A0A3S4YLR5"/>
<dbReference type="GO" id="GO:0016818">
    <property type="term" value="F:hydrolase activity, acting on acid anhydrides, in phosphorus-containing anhydrides"/>
    <property type="evidence" value="ECO:0007669"/>
    <property type="project" value="InterPro"/>
</dbReference>
<comment type="cofactor">
    <cofactor evidence="2">
        <name>Mg(2+)</name>
        <dbReference type="ChEBI" id="CHEBI:18420"/>
    </cofactor>
</comment>
<evidence type="ECO:0000256" key="1">
    <source>
        <dbReference type="ARBA" id="ARBA00001936"/>
    </source>
</evidence>
<keyword evidence="5" id="KW-0460">Magnesium</keyword>
<dbReference type="STRING" id="762948.HMPREF0733_10474"/>
<evidence type="ECO:0008006" key="9">
    <source>
        <dbReference type="Google" id="ProtNLM"/>
    </source>
</evidence>
<reference evidence="7 8" key="1">
    <citation type="submission" date="2018-12" db="EMBL/GenBank/DDBJ databases">
        <authorList>
            <consortium name="Pathogen Informatics"/>
        </authorList>
    </citation>
    <scope>NUCLEOTIDE SEQUENCE [LARGE SCALE GENOMIC DNA]</scope>
    <source>
        <strain evidence="7 8">NCTC10918</strain>
    </source>
</reference>
<name>A0A3S4YLR5_9MICC</name>
<proteinExistence type="predicted"/>
<dbReference type="PANTHER" id="PTHR12318">
    <property type="entry name" value="TESTOSTERONE-REGULATED PROTEIN RP2"/>
    <property type="match status" value="1"/>
</dbReference>
<keyword evidence="3" id="KW-0479">Metal-binding</keyword>
<evidence type="ECO:0000313" key="7">
    <source>
        <dbReference type="EMBL" id="VEJ30256.1"/>
    </source>
</evidence>
<evidence type="ECO:0000256" key="6">
    <source>
        <dbReference type="ARBA" id="ARBA00023211"/>
    </source>
</evidence>
<dbReference type="PANTHER" id="PTHR12318:SF0">
    <property type="entry name" value="ACYL-COENZYME A DIPHOSPHATASE NUDT19"/>
    <property type="match status" value="1"/>
</dbReference>
<dbReference type="EMBL" id="LR134521">
    <property type="protein sequence ID" value="VEJ30256.1"/>
    <property type="molecule type" value="Genomic_DNA"/>
</dbReference>
<protein>
    <recommendedName>
        <fullName evidence="9">NUDIX hydrolase</fullName>
    </recommendedName>
</protein>
<dbReference type="Gene3D" id="3.90.79.10">
    <property type="entry name" value="Nucleoside Triphosphate Pyrophosphohydrolase"/>
    <property type="match status" value="1"/>
</dbReference>
<comment type="cofactor">
    <cofactor evidence="1">
        <name>Mn(2+)</name>
        <dbReference type="ChEBI" id="CHEBI:29035"/>
    </cofactor>
</comment>
<keyword evidence="4" id="KW-0378">Hydrolase</keyword>
<accession>A0A3S4YLR5</accession>
<dbReference type="GO" id="GO:0046872">
    <property type="term" value="F:metal ion binding"/>
    <property type="evidence" value="ECO:0007669"/>
    <property type="project" value="UniProtKB-KW"/>
</dbReference>
<organism evidence="7 8">
    <name type="scientific">Rothia dentocariosa</name>
    <dbReference type="NCBI Taxonomy" id="2047"/>
    <lineage>
        <taxon>Bacteria</taxon>
        <taxon>Bacillati</taxon>
        <taxon>Actinomycetota</taxon>
        <taxon>Actinomycetes</taxon>
        <taxon>Micrococcales</taxon>
        <taxon>Micrococcaceae</taxon>
        <taxon>Rothia</taxon>
    </lineage>
</organism>
<dbReference type="Proteomes" id="UP000270988">
    <property type="component" value="Chromosome"/>
</dbReference>
<evidence type="ECO:0000256" key="4">
    <source>
        <dbReference type="ARBA" id="ARBA00022801"/>
    </source>
</evidence>
<evidence type="ECO:0000256" key="5">
    <source>
        <dbReference type="ARBA" id="ARBA00022842"/>
    </source>
</evidence>
<keyword evidence="6" id="KW-0464">Manganese</keyword>
<evidence type="ECO:0000313" key="8">
    <source>
        <dbReference type="Proteomes" id="UP000270988"/>
    </source>
</evidence>